<sequence>MSKTLTRLARLPLEAARQTPQRSFPAIFARGGTSNGLVVLEQDLPPKNLWPSVLSKVMGSPDPYGRQLDGMGSGVSSTSKICILSPPTREDVDVDFTFVQVGIRDGRLDMAGNCGNLSSIVGPVAFNLGMVRGGRGNGVGFRREGEEEEEMVSEVRVFNTNTEKVVRSRFKVGGNPLRFDPTGGYEMDGVPGRGSRIVMSFLDPGGAGTGRTLPTGNGVDVLRLKGGGAVEASLVDVGNPGVFVRVEDLGVDRPESLTPRRVEEDGDLKEKLEEIRRAGAEMMGLDPDVESVPKVVMVFPAGMRRGEGANVRCLAMSMGQAHKAAPLTLALCLGAAARLEGTIPNQLAVGLGEGSGGVVVIEHPSGKVDVGVTVEGGKVVSAELHRTGRVLMKGKVYY</sequence>
<evidence type="ECO:0000313" key="4">
    <source>
        <dbReference type="Proteomes" id="UP001303160"/>
    </source>
</evidence>
<evidence type="ECO:0000256" key="1">
    <source>
        <dbReference type="ARBA" id="ARBA00007673"/>
    </source>
</evidence>
<protein>
    <submittedName>
        <fullName evidence="3">PrpF protein</fullName>
    </submittedName>
</protein>
<name>A0AAN7AUQ2_9PEZI</name>
<evidence type="ECO:0000313" key="3">
    <source>
        <dbReference type="EMBL" id="KAK4198160.1"/>
    </source>
</evidence>
<dbReference type="PANTHER" id="PTHR43709:SF2">
    <property type="entry name" value="DUF453 DOMAIN PROTEIN (AFU_ORTHOLOGUE AFUA_6G00360)"/>
    <property type="match status" value="1"/>
</dbReference>
<gene>
    <name evidence="3" type="ORF">QBC40DRAFT_331865</name>
</gene>
<dbReference type="Pfam" id="PF04303">
    <property type="entry name" value="PrpF"/>
    <property type="match status" value="1"/>
</dbReference>
<organism evidence="3 4">
    <name type="scientific">Triangularia verruculosa</name>
    <dbReference type="NCBI Taxonomy" id="2587418"/>
    <lineage>
        <taxon>Eukaryota</taxon>
        <taxon>Fungi</taxon>
        <taxon>Dikarya</taxon>
        <taxon>Ascomycota</taxon>
        <taxon>Pezizomycotina</taxon>
        <taxon>Sordariomycetes</taxon>
        <taxon>Sordariomycetidae</taxon>
        <taxon>Sordariales</taxon>
        <taxon>Podosporaceae</taxon>
        <taxon>Triangularia</taxon>
    </lineage>
</organism>
<dbReference type="EMBL" id="MU863950">
    <property type="protein sequence ID" value="KAK4198160.1"/>
    <property type="molecule type" value="Genomic_DNA"/>
</dbReference>
<reference evidence="3" key="1">
    <citation type="journal article" date="2023" name="Mol. Phylogenet. Evol.">
        <title>Genome-scale phylogeny and comparative genomics of the fungal order Sordariales.</title>
        <authorList>
            <person name="Hensen N."/>
            <person name="Bonometti L."/>
            <person name="Westerberg I."/>
            <person name="Brannstrom I.O."/>
            <person name="Guillou S."/>
            <person name="Cros-Aarteil S."/>
            <person name="Calhoun S."/>
            <person name="Haridas S."/>
            <person name="Kuo A."/>
            <person name="Mondo S."/>
            <person name="Pangilinan J."/>
            <person name="Riley R."/>
            <person name="LaButti K."/>
            <person name="Andreopoulos B."/>
            <person name="Lipzen A."/>
            <person name="Chen C."/>
            <person name="Yan M."/>
            <person name="Daum C."/>
            <person name="Ng V."/>
            <person name="Clum A."/>
            <person name="Steindorff A."/>
            <person name="Ohm R.A."/>
            <person name="Martin F."/>
            <person name="Silar P."/>
            <person name="Natvig D.O."/>
            <person name="Lalanne C."/>
            <person name="Gautier V."/>
            <person name="Ament-Velasquez S.L."/>
            <person name="Kruys A."/>
            <person name="Hutchinson M.I."/>
            <person name="Powell A.J."/>
            <person name="Barry K."/>
            <person name="Miller A.N."/>
            <person name="Grigoriev I.V."/>
            <person name="Debuchy R."/>
            <person name="Gladieux P."/>
            <person name="Hiltunen Thoren M."/>
            <person name="Johannesson H."/>
        </authorList>
    </citation>
    <scope>NUCLEOTIDE SEQUENCE</scope>
    <source>
        <strain evidence="3">CBS 315.58</strain>
    </source>
</reference>
<accession>A0AAN7AUQ2</accession>
<dbReference type="GO" id="GO:0016853">
    <property type="term" value="F:isomerase activity"/>
    <property type="evidence" value="ECO:0007669"/>
    <property type="project" value="UniProtKB-KW"/>
</dbReference>
<dbReference type="AlphaFoldDB" id="A0AAN7AUQ2"/>
<reference evidence="3" key="2">
    <citation type="submission" date="2023-05" db="EMBL/GenBank/DDBJ databases">
        <authorList>
            <consortium name="Lawrence Berkeley National Laboratory"/>
            <person name="Steindorff A."/>
            <person name="Hensen N."/>
            <person name="Bonometti L."/>
            <person name="Westerberg I."/>
            <person name="Brannstrom I.O."/>
            <person name="Guillou S."/>
            <person name="Cros-Aarteil S."/>
            <person name="Calhoun S."/>
            <person name="Haridas S."/>
            <person name="Kuo A."/>
            <person name="Mondo S."/>
            <person name="Pangilinan J."/>
            <person name="Riley R."/>
            <person name="Labutti K."/>
            <person name="Andreopoulos B."/>
            <person name="Lipzen A."/>
            <person name="Chen C."/>
            <person name="Yanf M."/>
            <person name="Daum C."/>
            <person name="Ng V."/>
            <person name="Clum A."/>
            <person name="Ohm R."/>
            <person name="Martin F."/>
            <person name="Silar P."/>
            <person name="Natvig D."/>
            <person name="Lalanne C."/>
            <person name="Gautier V."/>
            <person name="Ament-Velasquez S.L."/>
            <person name="Kruys A."/>
            <person name="Hutchinson M.I."/>
            <person name="Powell A.J."/>
            <person name="Barry K."/>
            <person name="Miller A.N."/>
            <person name="Grigoriev I.V."/>
            <person name="Debuchy R."/>
            <person name="Gladieux P."/>
            <person name="Thoren M.H."/>
            <person name="Johannesson H."/>
        </authorList>
    </citation>
    <scope>NUCLEOTIDE SEQUENCE</scope>
    <source>
        <strain evidence="3">CBS 315.58</strain>
    </source>
</reference>
<comment type="caution">
    <text evidence="3">The sequence shown here is derived from an EMBL/GenBank/DDBJ whole genome shotgun (WGS) entry which is preliminary data.</text>
</comment>
<keyword evidence="2" id="KW-0413">Isomerase</keyword>
<dbReference type="Gene3D" id="3.10.310.10">
    <property type="entry name" value="Diaminopimelate Epimerase, Chain A, domain 1"/>
    <property type="match status" value="2"/>
</dbReference>
<comment type="similarity">
    <text evidence="1">Belongs to the PrpF family.</text>
</comment>
<dbReference type="SUPFAM" id="SSF54506">
    <property type="entry name" value="Diaminopimelate epimerase-like"/>
    <property type="match status" value="2"/>
</dbReference>
<proteinExistence type="inferred from homology"/>
<dbReference type="PANTHER" id="PTHR43709">
    <property type="entry name" value="ACONITATE ISOMERASE-RELATED"/>
    <property type="match status" value="1"/>
</dbReference>
<dbReference type="Proteomes" id="UP001303160">
    <property type="component" value="Unassembled WGS sequence"/>
</dbReference>
<keyword evidence="4" id="KW-1185">Reference proteome</keyword>
<dbReference type="InterPro" id="IPR007400">
    <property type="entry name" value="PrpF-like"/>
</dbReference>
<evidence type="ECO:0000256" key="2">
    <source>
        <dbReference type="ARBA" id="ARBA00023235"/>
    </source>
</evidence>